<feature type="transmembrane region" description="Helical" evidence="7">
    <location>
        <begin position="157"/>
        <end position="175"/>
    </location>
</feature>
<evidence type="ECO:0000256" key="2">
    <source>
        <dbReference type="ARBA" id="ARBA00006948"/>
    </source>
</evidence>
<evidence type="ECO:0000256" key="1">
    <source>
        <dbReference type="ARBA" id="ARBA00004141"/>
    </source>
</evidence>
<evidence type="ECO:0000256" key="6">
    <source>
        <dbReference type="SAM" id="MobiDB-lite"/>
    </source>
</evidence>
<gene>
    <name evidence="8" type="ORF">LIER_01380</name>
</gene>
<comment type="similarity">
    <text evidence="2">Belongs to the TMEM45 family.</text>
</comment>
<proteinExistence type="inferred from homology"/>
<dbReference type="PANTHER" id="PTHR46285:SF7">
    <property type="entry name" value="OS06G0238900 PROTEIN"/>
    <property type="match status" value="1"/>
</dbReference>
<keyword evidence="4 7" id="KW-1133">Transmembrane helix</keyword>
<evidence type="ECO:0000256" key="4">
    <source>
        <dbReference type="ARBA" id="ARBA00022989"/>
    </source>
</evidence>
<feature type="transmembrane region" description="Helical" evidence="7">
    <location>
        <begin position="241"/>
        <end position="265"/>
    </location>
</feature>
<feature type="region of interest" description="Disordered" evidence="6">
    <location>
        <begin position="26"/>
        <end position="51"/>
    </location>
</feature>
<feature type="transmembrane region" description="Helical" evidence="7">
    <location>
        <begin position="92"/>
        <end position="116"/>
    </location>
</feature>
<organism evidence="8 9">
    <name type="scientific">Lithospermum erythrorhizon</name>
    <name type="common">Purple gromwell</name>
    <name type="synonym">Lithospermum officinale var. erythrorhizon</name>
    <dbReference type="NCBI Taxonomy" id="34254"/>
    <lineage>
        <taxon>Eukaryota</taxon>
        <taxon>Viridiplantae</taxon>
        <taxon>Streptophyta</taxon>
        <taxon>Embryophyta</taxon>
        <taxon>Tracheophyta</taxon>
        <taxon>Spermatophyta</taxon>
        <taxon>Magnoliopsida</taxon>
        <taxon>eudicotyledons</taxon>
        <taxon>Gunneridae</taxon>
        <taxon>Pentapetalae</taxon>
        <taxon>asterids</taxon>
        <taxon>lamiids</taxon>
        <taxon>Boraginales</taxon>
        <taxon>Boraginaceae</taxon>
        <taxon>Boraginoideae</taxon>
        <taxon>Lithospermeae</taxon>
        <taxon>Lithospermum</taxon>
    </lineage>
</organism>
<feature type="transmembrane region" description="Helical" evidence="7">
    <location>
        <begin position="59"/>
        <end position="80"/>
    </location>
</feature>
<dbReference type="PANTHER" id="PTHR46285">
    <property type="entry name" value="PROTEINASE INHIBITOR I4, SERPIN (DUF716)-RELATED"/>
    <property type="match status" value="1"/>
</dbReference>
<feature type="transmembrane region" description="Helical" evidence="7">
    <location>
        <begin position="128"/>
        <end position="145"/>
    </location>
</feature>
<evidence type="ECO:0000256" key="7">
    <source>
        <dbReference type="SAM" id="Phobius"/>
    </source>
</evidence>
<evidence type="ECO:0000256" key="3">
    <source>
        <dbReference type="ARBA" id="ARBA00022692"/>
    </source>
</evidence>
<name>A0AAV3NKR5_LITER</name>
<evidence type="ECO:0000313" key="8">
    <source>
        <dbReference type="EMBL" id="GAA0139930.1"/>
    </source>
</evidence>
<protein>
    <submittedName>
        <fullName evidence="8">Uncharacterized protein</fullName>
    </submittedName>
</protein>
<keyword evidence="9" id="KW-1185">Reference proteome</keyword>
<dbReference type="InterPro" id="IPR006904">
    <property type="entry name" value="DUF716"/>
</dbReference>
<feature type="transmembrane region" description="Helical" evidence="7">
    <location>
        <begin position="187"/>
        <end position="208"/>
    </location>
</feature>
<dbReference type="Pfam" id="PF04819">
    <property type="entry name" value="DUF716"/>
    <property type="match status" value="1"/>
</dbReference>
<evidence type="ECO:0000256" key="5">
    <source>
        <dbReference type="ARBA" id="ARBA00023136"/>
    </source>
</evidence>
<reference evidence="8 9" key="1">
    <citation type="submission" date="2024-01" db="EMBL/GenBank/DDBJ databases">
        <title>The complete chloroplast genome sequence of Lithospermum erythrorhizon: insights into the phylogenetic relationship among Boraginaceae species and the maternal lineages of purple gromwells.</title>
        <authorList>
            <person name="Okada T."/>
            <person name="Watanabe K."/>
        </authorList>
    </citation>
    <scope>NUCLEOTIDE SEQUENCE [LARGE SCALE GENOMIC DNA]</scope>
</reference>
<feature type="compositionally biased region" description="Pro residues" evidence="6">
    <location>
        <begin position="34"/>
        <end position="43"/>
    </location>
</feature>
<dbReference type="EMBL" id="BAABME010000132">
    <property type="protein sequence ID" value="GAA0139930.1"/>
    <property type="molecule type" value="Genomic_DNA"/>
</dbReference>
<sequence length="337" mass="37486">MGFFTYTVAGAGIILVGAFESLISASESPENHPDPPLSPPQSPPTTTTTTRSPLFSSSVTYISICILSVLFMLDSLMSIVDAMKTNDHMGSVIQFEVIFIALVFLLYSVFGLIDVIKKDGVFKLNGSIMNMVCLFGFGEEFWLFYQQRKDPSGVENRYYDLLLVPVGVCLFSTMLELKNPGYRYARFGRGIGLILQGMWVVQMGFSFFSDLMSNGCYLSQKSRGNYTVKCRGHMEYHRGRAIATLLFNCHLAFIVVLISGVYSFACKKNVSVREAVRYRPLGAEMQQFVGQGQFTLDSDDEGGYDANVGIKEVRNGEMQETVLIVPESRVNGHSSHQ</sequence>
<dbReference type="AlphaFoldDB" id="A0AAV3NKR5"/>
<comment type="caution">
    <text evidence="8">The sequence shown here is derived from an EMBL/GenBank/DDBJ whole genome shotgun (WGS) entry which is preliminary data.</text>
</comment>
<evidence type="ECO:0000313" key="9">
    <source>
        <dbReference type="Proteomes" id="UP001454036"/>
    </source>
</evidence>
<keyword evidence="3 7" id="KW-0812">Transmembrane</keyword>
<dbReference type="Proteomes" id="UP001454036">
    <property type="component" value="Unassembled WGS sequence"/>
</dbReference>
<accession>A0AAV3NKR5</accession>
<keyword evidence="5 7" id="KW-0472">Membrane</keyword>
<comment type="subcellular location">
    <subcellularLocation>
        <location evidence="1">Membrane</location>
        <topology evidence="1">Multi-pass membrane protein</topology>
    </subcellularLocation>
</comment>
<dbReference type="GO" id="GO:0016020">
    <property type="term" value="C:membrane"/>
    <property type="evidence" value="ECO:0007669"/>
    <property type="project" value="UniProtKB-SubCell"/>
</dbReference>